<dbReference type="HOGENOM" id="CLU_012893_1_2_1"/>
<feature type="transmembrane region" description="Helical" evidence="6">
    <location>
        <begin position="400"/>
        <end position="419"/>
    </location>
</feature>
<evidence type="ECO:0000256" key="5">
    <source>
        <dbReference type="ARBA" id="ARBA00023136"/>
    </source>
</evidence>
<dbReference type="GO" id="GO:0015297">
    <property type="term" value="F:antiporter activity"/>
    <property type="evidence" value="ECO:0007669"/>
    <property type="project" value="InterPro"/>
</dbReference>
<dbReference type="NCBIfam" id="TIGR00797">
    <property type="entry name" value="matE"/>
    <property type="match status" value="1"/>
</dbReference>
<dbReference type="GO" id="GO:0016020">
    <property type="term" value="C:membrane"/>
    <property type="evidence" value="ECO:0007669"/>
    <property type="project" value="UniProtKB-SubCell"/>
</dbReference>
<comment type="subcellular location">
    <subcellularLocation>
        <location evidence="1">Membrane</location>
        <topology evidence="1">Multi-pass membrane protein</topology>
    </subcellularLocation>
</comment>
<evidence type="ECO:0000313" key="7">
    <source>
        <dbReference type="EMBL" id="EGW34749.1"/>
    </source>
</evidence>
<dbReference type="Pfam" id="PF01554">
    <property type="entry name" value="MatE"/>
    <property type="match status" value="2"/>
</dbReference>
<dbReference type="Proteomes" id="UP000000709">
    <property type="component" value="Unassembled WGS sequence"/>
</dbReference>
<evidence type="ECO:0000256" key="3">
    <source>
        <dbReference type="ARBA" id="ARBA00022692"/>
    </source>
</evidence>
<dbReference type="GO" id="GO:0042910">
    <property type="term" value="F:xenobiotic transmembrane transporter activity"/>
    <property type="evidence" value="ECO:0007669"/>
    <property type="project" value="InterPro"/>
</dbReference>
<feature type="transmembrane region" description="Helical" evidence="6">
    <location>
        <begin position="498"/>
        <end position="520"/>
    </location>
</feature>
<sequence length="559" mass="61567">MQNSNIKPLASISSAEDSNEILSYVQQRRLSINSNGPDKIPNSFNLHHPFHHDDNMSRTSSIQLSVNDLITMHTDELGPEPSTTTVQEVKVLLSYSFPMIITFILQYSLTVASVFSVGRIGGTELAAVSLSSMTANITGYAIIQGVSTCLDTLCAQSYGRKDYNAVGVHFIRCNYLLMLLFIPIFSFWVWEAEPALLSLINANESSDMCLLAANYLRILAYGLPGFILFENGKHFLQSQGMFEASTYVLAICAPLNALLNYLLVWDSNIGLGFLGAPLSVVITNWLMFILLYLYIFIVEGYKCWPKQGLLNRIFFTNWNKMISLAIPGVLMVEAEWLAWEIITFSAAKFGTKVLAAQSIITTTCILIYQVPFALGIATSTRVAWFIGAASKETAITATRASLLTSLALGLINCTFLLLFRHPLASLYTKDKEVIKLAARVLVIGAIYQINDFLSCSTAGILRGQGRQMIGGILNLVGYYLIALPGAYFFAFVANLELLGLWCGMIIALGFVSLTQLYFVIISDWDNVIDKCINEGISEDGHLNIETHSLLPSMSNSGAI</sequence>
<dbReference type="CDD" id="cd13132">
    <property type="entry name" value="MATE_eukaryotic"/>
    <property type="match status" value="1"/>
</dbReference>
<dbReference type="eggNOG" id="KOG1347">
    <property type="taxonomic scope" value="Eukaryota"/>
</dbReference>
<dbReference type="GeneID" id="18875259"/>
<keyword evidence="3 6" id="KW-0812">Transmembrane</keyword>
<dbReference type="KEGG" id="spaa:SPAPADRAFT_69159"/>
<dbReference type="PANTHER" id="PTHR11206">
    <property type="entry name" value="MULTIDRUG RESISTANCE PROTEIN"/>
    <property type="match status" value="1"/>
</dbReference>
<dbReference type="OMA" id="AAWFELF"/>
<feature type="transmembrane region" description="Helical" evidence="6">
    <location>
        <begin position="210"/>
        <end position="229"/>
    </location>
</feature>
<comment type="similarity">
    <text evidence="2">Belongs to the multi antimicrobial extrusion (MATE) (TC 2.A.66.1) family.</text>
</comment>
<dbReference type="OrthoDB" id="2126698at2759"/>
<accession>G3AEI7</accession>
<feature type="transmembrane region" description="Helical" evidence="6">
    <location>
        <begin position="318"/>
        <end position="339"/>
    </location>
</feature>
<reference evidence="7 8" key="1">
    <citation type="journal article" date="2011" name="Proc. Natl. Acad. Sci. U.S.A.">
        <title>Comparative genomics of xylose-fermenting fungi for enhanced biofuel production.</title>
        <authorList>
            <person name="Wohlbach D.J."/>
            <person name="Kuo A."/>
            <person name="Sato T.K."/>
            <person name="Potts K.M."/>
            <person name="Salamov A.A."/>
            <person name="LaButti K.M."/>
            <person name="Sun H."/>
            <person name="Clum A."/>
            <person name="Pangilinan J.L."/>
            <person name="Lindquist E.A."/>
            <person name="Lucas S."/>
            <person name="Lapidus A."/>
            <person name="Jin M."/>
            <person name="Gunawan C."/>
            <person name="Balan V."/>
            <person name="Dale B.E."/>
            <person name="Jeffries T.W."/>
            <person name="Zinkel R."/>
            <person name="Barry K.W."/>
            <person name="Grigoriev I.V."/>
            <person name="Gasch A.P."/>
        </authorList>
    </citation>
    <scope>NUCLEOTIDE SEQUENCE [LARGE SCALE GENOMIC DNA]</scope>
    <source>
        <strain evidence="8">NRRL Y-27907 / 11-Y1</strain>
    </source>
</reference>
<dbReference type="STRING" id="619300.G3AEI7"/>
<feature type="transmembrane region" description="Helical" evidence="6">
    <location>
        <begin position="269"/>
        <end position="297"/>
    </location>
</feature>
<keyword evidence="8" id="KW-1185">Reference proteome</keyword>
<feature type="transmembrane region" description="Helical" evidence="6">
    <location>
        <begin position="170"/>
        <end position="190"/>
    </location>
</feature>
<evidence type="ECO:0000313" key="8">
    <source>
        <dbReference type="Proteomes" id="UP000000709"/>
    </source>
</evidence>
<proteinExistence type="inferred from homology"/>
<keyword evidence="4 6" id="KW-1133">Transmembrane helix</keyword>
<evidence type="ECO:0000256" key="1">
    <source>
        <dbReference type="ARBA" id="ARBA00004141"/>
    </source>
</evidence>
<feature type="transmembrane region" description="Helical" evidence="6">
    <location>
        <begin position="472"/>
        <end position="492"/>
    </location>
</feature>
<name>G3AEI7_SPAPN</name>
<evidence type="ECO:0000256" key="2">
    <source>
        <dbReference type="ARBA" id="ARBA00010199"/>
    </source>
</evidence>
<feature type="transmembrane region" description="Helical" evidence="6">
    <location>
        <begin position="439"/>
        <end position="460"/>
    </location>
</feature>
<gene>
    <name evidence="7" type="ORF">SPAPADRAFT_69159</name>
</gene>
<dbReference type="AlphaFoldDB" id="G3AEI7"/>
<dbReference type="InterPro" id="IPR045069">
    <property type="entry name" value="MATE_euk"/>
</dbReference>
<evidence type="ECO:0000256" key="6">
    <source>
        <dbReference type="SAM" id="Phobius"/>
    </source>
</evidence>
<dbReference type="GO" id="GO:1990961">
    <property type="term" value="P:xenobiotic detoxification by transmembrane export across the plasma membrane"/>
    <property type="evidence" value="ECO:0007669"/>
    <property type="project" value="InterPro"/>
</dbReference>
<dbReference type="EMBL" id="GL996499">
    <property type="protein sequence ID" value="EGW34749.1"/>
    <property type="molecule type" value="Genomic_DNA"/>
</dbReference>
<dbReference type="RefSeq" id="XP_007372161.1">
    <property type="nucleotide sequence ID" value="XM_007372099.1"/>
</dbReference>
<feature type="transmembrane region" description="Helical" evidence="6">
    <location>
        <begin position="241"/>
        <end position="263"/>
    </location>
</feature>
<keyword evidence="5 6" id="KW-0472">Membrane</keyword>
<evidence type="ECO:0000256" key="4">
    <source>
        <dbReference type="ARBA" id="ARBA00022989"/>
    </source>
</evidence>
<feature type="transmembrane region" description="Helical" evidence="6">
    <location>
        <begin position="97"/>
        <end position="117"/>
    </location>
</feature>
<dbReference type="InParanoid" id="G3AEI7"/>
<organism evidence="8">
    <name type="scientific">Spathaspora passalidarum (strain NRRL Y-27907 / 11-Y1)</name>
    <dbReference type="NCBI Taxonomy" id="619300"/>
    <lineage>
        <taxon>Eukaryota</taxon>
        <taxon>Fungi</taxon>
        <taxon>Dikarya</taxon>
        <taxon>Ascomycota</taxon>
        <taxon>Saccharomycotina</taxon>
        <taxon>Pichiomycetes</taxon>
        <taxon>Debaryomycetaceae</taxon>
        <taxon>Spathaspora</taxon>
    </lineage>
</organism>
<feature type="transmembrane region" description="Helical" evidence="6">
    <location>
        <begin position="359"/>
        <end position="379"/>
    </location>
</feature>
<protein>
    <submittedName>
        <fullName evidence="7">Uncharacterized protein</fullName>
    </submittedName>
</protein>
<dbReference type="InterPro" id="IPR002528">
    <property type="entry name" value="MATE_fam"/>
</dbReference>